<dbReference type="Pfam" id="PF00583">
    <property type="entry name" value="Acetyltransf_1"/>
    <property type="match status" value="1"/>
</dbReference>
<dbReference type="Gene3D" id="3.40.630.30">
    <property type="match status" value="1"/>
</dbReference>
<dbReference type="InterPro" id="IPR016181">
    <property type="entry name" value="Acyl_CoA_acyltransferase"/>
</dbReference>
<dbReference type="SUPFAM" id="SSF55729">
    <property type="entry name" value="Acyl-CoA N-acyltransferases (Nat)"/>
    <property type="match status" value="2"/>
</dbReference>
<reference evidence="2 3" key="1">
    <citation type="submission" date="2018-10" db="EMBL/GenBank/DDBJ databases">
        <title>Phylogenomics of Brevibacillus.</title>
        <authorList>
            <person name="Dunlap C."/>
        </authorList>
    </citation>
    <scope>NUCLEOTIDE SEQUENCE [LARGE SCALE GENOMIC DNA]</scope>
    <source>
        <strain evidence="2 3">JCM 15716</strain>
    </source>
</reference>
<dbReference type="Proteomes" id="UP000271031">
    <property type="component" value="Unassembled WGS sequence"/>
</dbReference>
<evidence type="ECO:0000313" key="2">
    <source>
        <dbReference type="EMBL" id="RNB79584.1"/>
    </source>
</evidence>
<sequence>MTSFIVRPIKQEEWEKFAAIGCAPEHVAGCQRYLEQMLAAGSMRIDWCFVAEEAGQLIGRIASWTLPSVGKPLDFVLLDLPWEREDYLAIGSALVHEVVALVRSLGGEQVGHVLDTPAVSPQWQHHPERRQALLSHLGFQVERKTNRFEWNSAVQVGEPASGSTAAQRAGELQYRSLADVGQDAFVQAVMRVSEGTFDQYIREERERLGALEQANSFFTELQHMTYEPNWWQLAYTPGGELVGLIMPTQTPGFATIGYIGVVPEQRGKGYVHALLYHGTRILLDSGAVVIRTDTDIDNVPMAQAFLAAGYHLFTSRSEYLVKS</sequence>
<proteinExistence type="predicted"/>
<dbReference type="GO" id="GO:0016747">
    <property type="term" value="F:acyltransferase activity, transferring groups other than amino-acyl groups"/>
    <property type="evidence" value="ECO:0007669"/>
    <property type="project" value="InterPro"/>
</dbReference>
<dbReference type="RefSeq" id="WP_122921435.1">
    <property type="nucleotide sequence ID" value="NZ_RHHQ01000028.1"/>
</dbReference>
<feature type="domain" description="N-acetyltransferase" evidence="1">
    <location>
        <begin position="187"/>
        <end position="323"/>
    </location>
</feature>
<dbReference type="OrthoDB" id="511027at2"/>
<organism evidence="2 3">
    <name type="scientific">Brevibacillus fluminis</name>
    <dbReference type="NCBI Taxonomy" id="511487"/>
    <lineage>
        <taxon>Bacteria</taxon>
        <taxon>Bacillati</taxon>
        <taxon>Bacillota</taxon>
        <taxon>Bacilli</taxon>
        <taxon>Bacillales</taxon>
        <taxon>Paenibacillaceae</taxon>
        <taxon>Brevibacillus</taxon>
    </lineage>
</organism>
<keyword evidence="2" id="KW-0808">Transferase</keyword>
<protein>
    <submittedName>
        <fullName evidence="2">GNAT family N-acetyltransferase</fullName>
    </submittedName>
</protein>
<accession>A0A3M8CV21</accession>
<dbReference type="PROSITE" id="PS51186">
    <property type="entry name" value="GNAT"/>
    <property type="match status" value="1"/>
</dbReference>
<comment type="caution">
    <text evidence="2">The sequence shown here is derived from an EMBL/GenBank/DDBJ whole genome shotgun (WGS) entry which is preliminary data.</text>
</comment>
<gene>
    <name evidence="2" type="ORF">EDM56_29105</name>
</gene>
<dbReference type="CDD" id="cd04301">
    <property type="entry name" value="NAT_SF"/>
    <property type="match status" value="1"/>
</dbReference>
<dbReference type="EMBL" id="RHHQ01000028">
    <property type="protein sequence ID" value="RNB79584.1"/>
    <property type="molecule type" value="Genomic_DNA"/>
</dbReference>
<evidence type="ECO:0000259" key="1">
    <source>
        <dbReference type="PROSITE" id="PS51186"/>
    </source>
</evidence>
<dbReference type="AlphaFoldDB" id="A0A3M8CV21"/>
<evidence type="ECO:0000313" key="3">
    <source>
        <dbReference type="Proteomes" id="UP000271031"/>
    </source>
</evidence>
<name>A0A3M8CV21_9BACL</name>
<dbReference type="InterPro" id="IPR000182">
    <property type="entry name" value="GNAT_dom"/>
</dbReference>
<keyword evidence="3" id="KW-1185">Reference proteome</keyword>